<dbReference type="InParanoid" id="A0A7R8V5A6"/>
<dbReference type="InterPro" id="IPR000626">
    <property type="entry name" value="Ubiquitin-like_dom"/>
</dbReference>
<dbReference type="InterPro" id="IPR019954">
    <property type="entry name" value="Ubiquitin_CS"/>
</dbReference>
<sequence length="134" mass="15432">MNITVKVLKGEECTVQVTESSTILDLKKQVEERLHIPVAYQKILMLGRALLDENTIASYTNIKDGTKLTLVVKKPDPLKDVIFRCFRKYHNEQQSQALTDEFIKDFEKKMKQLSLDDIERIAGGFMNQPLQMSD</sequence>
<dbReference type="InterPro" id="IPR029071">
    <property type="entry name" value="Ubiquitin-like_domsf"/>
</dbReference>
<dbReference type="SMART" id="SM00213">
    <property type="entry name" value="UBQ"/>
    <property type="match status" value="1"/>
</dbReference>
<keyword evidence="2" id="KW-0963">Cytoplasm</keyword>
<dbReference type="GO" id="GO:0006620">
    <property type="term" value="P:post-translational protein targeting to endoplasmic reticulum membrane"/>
    <property type="evidence" value="ECO:0007669"/>
    <property type="project" value="InterPro"/>
</dbReference>
<dbReference type="Pfam" id="PF00240">
    <property type="entry name" value="ubiquitin"/>
    <property type="match status" value="1"/>
</dbReference>
<dbReference type="InterPro" id="IPR047154">
    <property type="entry name" value="UBL4A-like"/>
</dbReference>
<dbReference type="FunCoup" id="A0A7R8V5A6">
    <property type="interactions" value="191"/>
</dbReference>
<evidence type="ECO:0000256" key="1">
    <source>
        <dbReference type="ARBA" id="ARBA00004514"/>
    </source>
</evidence>
<dbReference type="OrthoDB" id="417450at2759"/>
<dbReference type="GO" id="GO:0051087">
    <property type="term" value="F:protein-folding chaperone binding"/>
    <property type="evidence" value="ECO:0007669"/>
    <property type="project" value="TreeGrafter"/>
</dbReference>
<name>A0A7R8V5A6_HERIL</name>
<dbReference type="EMBL" id="LR899014">
    <property type="protein sequence ID" value="CAD7092400.1"/>
    <property type="molecule type" value="Genomic_DNA"/>
</dbReference>
<dbReference type="OMA" id="SMDTSYM"/>
<dbReference type="PANTHER" id="PTHR46555:SF1">
    <property type="entry name" value="UBIQUITIN-LIKE PROTEIN 4A"/>
    <property type="match status" value="1"/>
</dbReference>
<evidence type="ECO:0000313" key="5">
    <source>
        <dbReference type="Proteomes" id="UP000594454"/>
    </source>
</evidence>
<evidence type="ECO:0000313" key="4">
    <source>
        <dbReference type="EMBL" id="CAD7092400.1"/>
    </source>
</evidence>
<dbReference type="GO" id="GO:0071818">
    <property type="term" value="C:BAT3 complex"/>
    <property type="evidence" value="ECO:0007669"/>
    <property type="project" value="TreeGrafter"/>
</dbReference>
<keyword evidence="5" id="KW-1185">Reference proteome</keyword>
<dbReference type="GO" id="GO:0071816">
    <property type="term" value="P:tail-anchored membrane protein insertion into ER membrane"/>
    <property type="evidence" value="ECO:0007669"/>
    <property type="project" value="TreeGrafter"/>
</dbReference>
<evidence type="ECO:0000259" key="3">
    <source>
        <dbReference type="PROSITE" id="PS50053"/>
    </source>
</evidence>
<organism evidence="4 5">
    <name type="scientific">Hermetia illucens</name>
    <name type="common">Black soldier fly</name>
    <dbReference type="NCBI Taxonomy" id="343691"/>
    <lineage>
        <taxon>Eukaryota</taxon>
        <taxon>Metazoa</taxon>
        <taxon>Ecdysozoa</taxon>
        <taxon>Arthropoda</taxon>
        <taxon>Hexapoda</taxon>
        <taxon>Insecta</taxon>
        <taxon>Pterygota</taxon>
        <taxon>Neoptera</taxon>
        <taxon>Endopterygota</taxon>
        <taxon>Diptera</taxon>
        <taxon>Brachycera</taxon>
        <taxon>Stratiomyomorpha</taxon>
        <taxon>Stratiomyidae</taxon>
        <taxon>Hermetiinae</taxon>
        <taxon>Hermetia</taxon>
    </lineage>
</organism>
<proteinExistence type="predicted"/>
<dbReference type="PROSITE" id="PS00299">
    <property type="entry name" value="UBIQUITIN_1"/>
    <property type="match status" value="1"/>
</dbReference>
<dbReference type="SUPFAM" id="SSF54236">
    <property type="entry name" value="Ubiquitin-like"/>
    <property type="match status" value="1"/>
</dbReference>
<dbReference type="PROSITE" id="PS50053">
    <property type="entry name" value="UBIQUITIN_2"/>
    <property type="match status" value="1"/>
</dbReference>
<evidence type="ECO:0000256" key="2">
    <source>
        <dbReference type="ARBA" id="ARBA00022490"/>
    </source>
</evidence>
<comment type="subcellular location">
    <subcellularLocation>
        <location evidence="1">Cytoplasm</location>
        <location evidence="1">Cytosol</location>
    </subcellularLocation>
</comment>
<feature type="domain" description="Ubiquitin-like" evidence="3">
    <location>
        <begin position="1"/>
        <end position="77"/>
    </location>
</feature>
<accession>A0A7R8V5A6</accession>
<dbReference type="PANTHER" id="PTHR46555">
    <property type="entry name" value="UBIQUITIN-LIKE PROTEIN 4A"/>
    <property type="match status" value="1"/>
</dbReference>
<gene>
    <name evidence="4" type="ORF">HERILL_LOCUS14760</name>
</gene>
<reference evidence="4 5" key="1">
    <citation type="submission" date="2020-11" db="EMBL/GenBank/DDBJ databases">
        <authorList>
            <person name="Wallbank WR R."/>
            <person name="Pardo Diaz C."/>
            <person name="Kozak K."/>
            <person name="Martin S."/>
            <person name="Jiggins C."/>
            <person name="Moest M."/>
            <person name="Warren A I."/>
            <person name="Generalovic N T."/>
            <person name="Byers J.R.P. K."/>
            <person name="Montejo-Kovacevich G."/>
            <person name="Yen C E."/>
        </authorList>
    </citation>
    <scope>NUCLEOTIDE SEQUENCE [LARGE SCALE GENOMIC DNA]</scope>
</reference>
<dbReference type="AlphaFoldDB" id="A0A7R8V5A6"/>
<protein>
    <recommendedName>
        <fullName evidence="3">Ubiquitin-like domain-containing protein</fullName>
    </recommendedName>
</protein>
<dbReference type="Gene3D" id="3.10.20.90">
    <property type="entry name" value="Phosphatidylinositol 3-kinase Catalytic Subunit, Chain A, domain 1"/>
    <property type="match status" value="1"/>
</dbReference>
<dbReference type="Proteomes" id="UP000594454">
    <property type="component" value="Chromosome 6"/>
</dbReference>